<comment type="similarity">
    <text evidence="2 7">Belongs to the derlin family.</text>
</comment>
<evidence type="ECO:0000256" key="8">
    <source>
        <dbReference type="SAM" id="MobiDB-lite"/>
    </source>
</evidence>
<gene>
    <name evidence="10" type="ORF">BLS_004999</name>
    <name evidence="9" type="ORF">EG328_007632</name>
</gene>
<sequence>MAEVFWTWPPVTRTLTAATLALSVLVHTQTIGFVTVAYIPQFIYRVTKLPEIWRFISPFLITGPKFGILMDPYFLFTYGSGLERDSPRFTEIGSFFVYVAFVMALIVALCGQLLGGYMFLQPLILAFAYTFSQDNPNTNITIYILTFPAKYLPAALVFLTFIMEGPTPAKHQLTGLVAAHAYDFLTRIWPTFGGGRNYIKTPNMVKRWFGGDASRPVVNRGYGTAVNARQDPPASTGWTGQRGPGRRLGGD</sequence>
<dbReference type="AlphaFoldDB" id="A0A8H3UE75"/>
<dbReference type="Proteomes" id="UP000447873">
    <property type="component" value="Unassembled WGS sequence"/>
</dbReference>
<dbReference type="EMBL" id="WNWS01000411">
    <property type="protein sequence ID" value="KAE9968360.1"/>
    <property type="molecule type" value="Genomic_DNA"/>
</dbReference>
<organism evidence="9 11">
    <name type="scientific">Venturia inaequalis</name>
    <name type="common">Apple scab fungus</name>
    <dbReference type="NCBI Taxonomy" id="5025"/>
    <lineage>
        <taxon>Eukaryota</taxon>
        <taxon>Fungi</taxon>
        <taxon>Dikarya</taxon>
        <taxon>Ascomycota</taxon>
        <taxon>Pezizomycotina</taxon>
        <taxon>Dothideomycetes</taxon>
        <taxon>Pleosporomycetidae</taxon>
        <taxon>Venturiales</taxon>
        <taxon>Venturiaceae</taxon>
        <taxon>Venturia</taxon>
    </lineage>
</organism>
<evidence type="ECO:0000256" key="2">
    <source>
        <dbReference type="ARBA" id="ARBA00008917"/>
    </source>
</evidence>
<dbReference type="InterPro" id="IPR007599">
    <property type="entry name" value="DER1"/>
</dbReference>
<protein>
    <recommendedName>
        <fullName evidence="7">Derlin</fullName>
    </recommendedName>
</protein>
<feature type="region of interest" description="Disordered" evidence="8">
    <location>
        <begin position="225"/>
        <end position="251"/>
    </location>
</feature>
<dbReference type="EMBL" id="WNWQ01000336">
    <property type="protein sequence ID" value="KAE9970235.1"/>
    <property type="molecule type" value="Genomic_DNA"/>
</dbReference>
<comment type="caution">
    <text evidence="9">The sequence shown here is derived from an EMBL/GenBank/DDBJ whole genome shotgun (WGS) entry which is preliminary data.</text>
</comment>
<evidence type="ECO:0000256" key="1">
    <source>
        <dbReference type="ARBA" id="ARBA00004477"/>
    </source>
</evidence>
<evidence type="ECO:0000256" key="6">
    <source>
        <dbReference type="ARBA" id="ARBA00023136"/>
    </source>
</evidence>
<dbReference type="GO" id="GO:0006950">
    <property type="term" value="P:response to stress"/>
    <property type="evidence" value="ECO:0007669"/>
    <property type="project" value="UniProtKB-ARBA"/>
</dbReference>
<feature type="compositionally biased region" description="Gly residues" evidence="8">
    <location>
        <begin position="240"/>
        <end position="251"/>
    </location>
</feature>
<accession>A0A8H3UE75</accession>
<feature type="transmembrane region" description="Helical" evidence="7">
    <location>
        <begin position="20"/>
        <end position="40"/>
    </location>
</feature>
<dbReference type="Pfam" id="PF04511">
    <property type="entry name" value="DER1"/>
    <property type="match status" value="1"/>
</dbReference>
<evidence type="ECO:0000313" key="9">
    <source>
        <dbReference type="EMBL" id="KAE9968360.1"/>
    </source>
</evidence>
<proteinExistence type="inferred from homology"/>
<evidence type="ECO:0000256" key="3">
    <source>
        <dbReference type="ARBA" id="ARBA00022692"/>
    </source>
</evidence>
<dbReference type="Proteomes" id="UP000433883">
    <property type="component" value="Unassembled WGS sequence"/>
</dbReference>
<evidence type="ECO:0000256" key="4">
    <source>
        <dbReference type="ARBA" id="ARBA00022824"/>
    </source>
</evidence>
<dbReference type="SUPFAM" id="SSF144091">
    <property type="entry name" value="Rhomboid-like"/>
    <property type="match status" value="1"/>
</dbReference>
<keyword evidence="6 7" id="KW-0472">Membrane</keyword>
<dbReference type="GO" id="GO:0005789">
    <property type="term" value="C:endoplasmic reticulum membrane"/>
    <property type="evidence" value="ECO:0007669"/>
    <property type="project" value="UniProtKB-SubCell"/>
</dbReference>
<comment type="function">
    <text evidence="7">May be involved in the degradation of misfolded endoplasmic reticulum (ER) luminal proteins.</text>
</comment>
<evidence type="ECO:0000313" key="11">
    <source>
        <dbReference type="Proteomes" id="UP000447873"/>
    </source>
</evidence>
<feature type="transmembrane region" description="Helical" evidence="7">
    <location>
        <begin position="95"/>
        <end position="120"/>
    </location>
</feature>
<evidence type="ECO:0000256" key="5">
    <source>
        <dbReference type="ARBA" id="ARBA00022989"/>
    </source>
</evidence>
<name>A0A8H3UE75_VENIN</name>
<keyword evidence="5 7" id="KW-1133">Transmembrane helix</keyword>
<keyword evidence="3 7" id="KW-0812">Transmembrane</keyword>
<feature type="transmembrane region" description="Helical" evidence="7">
    <location>
        <begin position="140"/>
        <end position="163"/>
    </location>
</feature>
<evidence type="ECO:0000313" key="10">
    <source>
        <dbReference type="EMBL" id="KAE9970235.1"/>
    </source>
</evidence>
<dbReference type="InterPro" id="IPR035952">
    <property type="entry name" value="Rhomboid-like_sf"/>
</dbReference>
<reference evidence="9 11" key="1">
    <citation type="submission" date="2018-12" db="EMBL/GenBank/DDBJ databases">
        <title>Venturia inaequalis Genome Resource.</title>
        <authorList>
            <person name="Lichtner F.J."/>
        </authorList>
    </citation>
    <scope>NUCLEOTIDE SEQUENCE [LARGE SCALE GENOMIC DNA]</scope>
    <source>
        <strain evidence="9 11">120213</strain>
        <strain evidence="10">Bline_iso_100314</strain>
    </source>
</reference>
<comment type="caution">
    <text evidence="7">Lacks conserved residue(s) required for the propagation of feature annotation.</text>
</comment>
<evidence type="ECO:0000256" key="7">
    <source>
        <dbReference type="RuleBase" id="RU363059"/>
    </source>
</evidence>
<keyword evidence="4 7" id="KW-0256">Endoplasmic reticulum</keyword>
<dbReference type="PANTHER" id="PTHR11009">
    <property type="entry name" value="DER1-LIKE PROTEIN, DERLIN"/>
    <property type="match status" value="1"/>
</dbReference>
<comment type="subcellular location">
    <subcellularLocation>
        <location evidence="1 7">Endoplasmic reticulum membrane</location>
        <topology evidence="1 7">Multi-pass membrane protein</topology>
    </subcellularLocation>
</comment>